<feature type="region of interest" description="Disordered" evidence="1">
    <location>
        <begin position="1"/>
        <end position="30"/>
    </location>
</feature>
<evidence type="ECO:0000256" key="1">
    <source>
        <dbReference type="SAM" id="MobiDB-lite"/>
    </source>
</evidence>
<dbReference type="AlphaFoldDB" id="A0AB34HWZ8"/>
<feature type="region of interest" description="Disordered" evidence="1">
    <location>
        <begin position="50"/>
        <end position="137"/>
    </location>
</feature>
<gene>
    <name evidence="2" type="ORF">J1605_002405</name>
</gene>
<dbReference type="Proteomes" id="UP001159641">
    <property type="component" value="Unassembled WGS sequence"/>
</dbReference>
<organism evidence="2 3">
    <name type="scientific">Eschrichtius robustus</name>
    <name type="common">California gray whale</name>
    <name type="synonym">Eschrichtius gibbosus</name>
    <dbReference type="NCBI Taxonomy" id="9764"/>
    <lineage>
        <taxon>Eukaryota</taxon>
        <taxon>Metazoa</taxon>
        <taxon>Chordata</taxon>
        <taxon>Craniata</taxon>
        <taxon>Vertebrata</taxon>
        <taxon>Euteleostomi</taxon>
        <taxon>Mammalia</taxon>
        <taxon>Eutheria</taxon>
        <taxon>Laurasiatheria</taxon>
        <taxon>Artiodactyla</taxon>
        <taxon>Whippomorpha</taxon>
        <taxon>Cetacea</taxon>
        <taxon>Mysticeti</taxon>
        <taxon>Eschrichtiidae</taxon>
        <taxon>Eschrichtius</taxon>
    </lineage>
</organism>
<sequence length="155" mass="17020">MCAAAPGTECRTLPRGPRQQRRSERHEPKWCSSAWPRALLFVSFHRSRAASERLTGGGDASAARAVRLRGYEVRAPRHRRRHARRQDPGRGGPRPAAAFGTPRPRERRDLLLGPFSAPLRPSPDSGSGSWPGLASRAPSVCRCLGSREKASVLPE</sequence>
<dbReference type="EMBL" id="JAIQCJ010000544">
    <property type="protein sequence ID" value="KAJ8795643.1"/>
    <property type="molecule type" value="Genomic_DNA"/>
</dbReference>
<feature type="compositionally biased region" description="Low complexity" evidence="1">
    <location>
        <begin position="93"/>
        <end position="102"/>
    </location>
</feature>
<keyword evidence="3" id="KW-1185">Reference proteome</keyword>
<accession>A0AB34HWZ8</accession>
<reference evidence="2 3" key="1">
    <citation type="submission" date="2022-11" db="EMBL/GenBank/DDBJ databases">
        <title>Whole genome sequence of Eschrichtius robustus ER-17-0199.</title>
        <authorList>
            <person name="Bruniche-Olsen A."/>
            <person name="Black A.N."/>
            <person name="Fields C.J."/>
            <person name="Walden K."/>
            <person name="Dewoody J.A."/>
        </authorList>
    </citation>
    <scope>NUCLEOTIDE SEQUENCE [LARGE SCALE GENOMIC DNA]</scope>
    <source>
        <strain evidence="2">ER-17-0199</strain>
        <tissue evidence="2">Blubber</tissue>
    </source>
</reference>
<name>A0AB34HWZ8_ESCRO</name>
<feature type="compositionally biased region" description="Low complexity" evidence="1">
    <location>
        <begin position="122"/>
        <end position="132"/>
    </location>
</feature>
<evidence type="ECO:0000313" key="3">
    <source>
        <dbReference type="Proteomes" id="UP001159641"/>
    </source>
</evidence>
<proteinExistence type="predicted"/>
<comment type="caution">
    <text evidence="2">The sequence shown here is derived from an EMBL/GenBank/DDBJ whole genome shotgun (WGS) entry which is preliminary data.</text>
</comment>
<protein>
    <submittedName>
        <fullName evidence="2">Uncharacterized protein</fullName>
    </submittedName>
</protein>
<evidence type="ECO:0000313" key="2">
    <source>
        <dbReference type="EMBL" id="KAJ8795643.1"/>
    </source>
</evidence>